<dbReference type="EMBL" id="JAPFFI010000013">
    <property type="protein sequence ID" value="KAJ6371889.1"/>
    <property type="molecule type" value="Genomic_DNA"/>
</dbReference>
<accession>A0ABQ9B442</accession>
<feature type="transmembrane region" description="Helical" evidence="1">
    <location>
        <begin position="69"/>
        <end position="91"/>
    </location>
</feature>
<protein>
    <recommendedName>
        <fullName evidence="4">Ubiquitin-like domain-containing protein</fullName>
    </recommendedName>
</protein>
<evidence type="ECO:0000313" key="2">
    <source>
        <dbReference type="EMBL" id="KAJ6371889.1"/>
    </source>
</evidence>
<reference evidence="2" key="1">
    <citation type="submission" date="2022-10" db="EMBL/GenBank/DDBJ databases">
        <authorList>
            <person name="Hyden B.L."/>
            <person name="Feng K."/>
            <person name="Yates T."/>
            <person name="Jawdy S."/>
            <person name="Smart L.B."/>
            <person name="Muchero W."/>
        </authorList>
    </citation>
    <scope>NUCLEOTIDE SEQUENCE</scope>
    <source>
        <tissue evidence="2">Shoot tip</tissue>
    </source>
</reference>
<sequence length="95" mass="10654">MAVQVSPSKFIEREIEAQQKLPQDQLIMVLDNNQSHLIIYQDGEGTSLVDCGIQDGSPLHFLRPTSHSLRIMCSLGLILVVVIAFFSKFLVEKEV</sequence>
<evidence type="ECO:0008006" key="4">
    <source>
        <dbReference type="Google" id="ProtNLM"/>
    </source>
</evidence>
<dbReference type="InterPro" id="IPR029071">
    <property type="entry name" value="Ubiquitin-like_domsf"/>
</dbReference>
<dbReference type="Proteomes" id="UP001141253">
    <property type="component" value="Chromosome 17"/>
</dbReference>
<reference evidence="2" key="2">
    <citation type="journal article" date="2023" name="Int. J. Mol. Sci.">
        <title>De Novo Assembly and Annotation of 11 Diverse Shrub Willow (Salix) Genomes Reveals Novel Gene Organization in Sex-Linked Regions.</title>
        <authorList>
            <person name="Hyden B."/>
            <person name="Feng K."/>
            <person name="Yates T.B."/>
            <person name="Jawdy S."/>
            <person name="Cereghino C."/>
            <person name="Smart L.B."/>
            <person name="Muchero W."/>
        </authorList>
    </citation>
    <scope>NUCLEOTIDE SEQUENCE</scope>
    <source>
        <tissue evidence="2">Shoot tip</tissue>
    </source>
</reference>
<comment type="caution">
    <text evidence="2">The sequence shown here is derived from an EMBL/GenBank/DDBJ whole genome shotgun (WGS) entry which is preliminary data.</text>
</comment>
<proteinExistence type="predicted"/>
<keyword evidence="1" id="KW-0472">Membrane</keyword>
<name>A0ABQ9B442_9ROSI</name>
<evidence type="ECO:0000256" key="1">
    <source>
        <dbReference type="SAM" id="Phobius"/>
    </source>
</evidence>
<dbReference type="SUPFAM" id="SSF54236">
    <property type="entry name" value="Ubiquitin-like"/>
    <property type="match status" value="1"/>
</dbReference>
<evidence type="ECO:0000313" key="3">
    <source>
        <dbReference type="Proteomes" id="UP001141253"/>
    </source>
</evidence>
<organism evidence="2 3">
    <name type="scientific">Salix suchowensis</name>
    <dbReference type="NCBI Taxonomy" id="1278906"/>
    <lineage>
        <taxon>Eukaryota</taxon>
        <taxon>Viridiplantae</taxon>
        <taxon>Streptophyta</taxon>
        <taxon>Embryophyta</taxon>
        <taxon>Tracheophyta</taxon>
        <taxon>Spermatophyta</taxon>
        <taxon>Magnoliopsida</taxon>
        <taxon>eudicotyledons</taxon>
        <taxon>Gunneridae</taxon>
        <taxon>Pentapetalae</taxon>
        <taxon>rosids</taxon>
        <taxon>fabids</taxon>
        <taxon>Malpighiales</taxon>
        <taxon>Salicaceae</taxon>
        <taxon>Saliceae</taxon>
        <taxon>Salix</taxon>
    </lineage>
</organism>
<keyword evidence="1" id="KW-0812">Transmembrane</keyword>
<keyword evidence="1" id="KW-1133">Transmembrane helix</keyword>
<keyword evidence="3" id="KW-1185">Reference proteome</keyword>
<gene>
    <name evidence="2" type="ORF">OIU77_002248</name>
</gene>